<evidence type="ECO:0000256" key="11">
    <source>
        <dbReference type="ARBA" id="ARBA00024334"/>
    </source>
</evidence>
<dbReference type="CDD" id="cd05117">
    <property type="entry name" value="STKc_CAMK"/>
    <property type="match status" value="1"/>
</dbReference>
<dbReference type="EMBL" id="CAJJDM010000026">
    <property type="protein sequence ID" value="CAD8058642.1"/>
    <property type="molecule type" value="Genomic_DNA"/>
</dbReference>
<dbReference type="PANTHER" id="PTHR24347">
    <property type="entry name" value="SERINE/THREONINE-PROTEIN KINASE"/>
    <property type="match status" value="1"/>
</dbReference>
<evidence type="ECO:0000256" key="13">
    <source>
        <dbReference type="ARBA" id="ARBA00048679"/>
    </source>
</evidence>
<keyword evidence="10 14" id="KW-0067">ATP-binding</keyword>
<dbReference type="AlphaFoldDB" id="A0A8S1KYX4"/>
<protein>
    <recommendedName>
        <fullName evidence="2">non-specific serine/threonine protein kinase</fullName>
        <ecNumber evidence="2">2.7.11.1</ecNumber>
    </recommendedName>
</protein>
<dbReference type="OMA" id="NMLIHEE"/>
<keyword evidence="9" id="KW-0106">Calcium</keyword>
<evidence type="ECO:0000259" key="17">
    <source>
        <dbReference type="PROSITE" id="PS50011"/>
    </source>
</evidence>
<evidence type="ECO:0000256" key="12">
    <source>
        <dbReference type="ARBA" id="ARBA00047899"/>
    </source>
</evidence>
<dbReference type="GO" id="GO:0005524">
    <property type="term" value="F:ATP binding"/>
    <property type="evidence" value="ECO:0007669"/>
    <property type="project" value="UniProtKB-UniRule"/>
</dbReference>
<dbReference type="SMART" id="SM00220">
    <property type="entry name" value="S_TKc"/>
    <property type="match status" value="1"/>
</dbReference>
<evidence type="ECO:0000256" key="16">
    <source>
        <dbReference type="SAM" id="MobiDB-lite"/>
    </source>
</evidence>
<evidence type="ECO:0000256" key="9">
    <source>
        <dbReference type="ARBA" id="ARBA00022837"/>
    </source>
</evidence>
<keyword evidence="8" id="KW-0418">Kinase</keyword>
<evidence type="ECO:0000256" key="6">
    <source>
        <dbReference type="ARBA" id="ARBA00022737"/>
    </source>
</evidence>
<evidence type="ECO:0000256" key="4">
    <source>
        <dbReference type="ARBA" id="ARBA00022679"/>
    </source>
</evidence>
<gene>
    <name evidence="18" type="ORF">PPRIM_AZ9-3.1.T0270324</name>
</gene>
<name>A0A8S1KYX4_PARPR</name>
<dbReference type="GO" id="GO:0046872">
    <property type="term" value="F:metal ion binding"/>
    <property type="evidence" value="ECO:0007669"/>
    <property type="project" value="UniProtKB-KW"/>
</dbReference>
<evidence type="ECO:0000256" key="7">
    <source>
        <dbReference type="ARBA" id="ARBA00022741"/>
    </source>
</evidence>
<comment type="catalytic activity">
    <reaction evidence="12">
        <text>L-threonyl-[protein] + ATP = O-phospho-L-threonyl-[protein] + ADP + H(+)</text>
        <dbReference type="Rhea" id="RHEA:46608"/>
        <dbReference type="Rhea" id="RHEA-COMP:11060"/>
        <dbReference type="Rhea" id="RHEA-COMP:11605"/>
        <dbReference type="ChEBI" id="CHEBI:15378"/>
        <dbReference type="ChEBI" id="CHEBI:30013"/>
        <dbReference type="ChEBI" id="CHEBI:30616"/>
        <dbReference type="ChEBI" id="CHEBI:61977"/>
        <dbReference type="ChEBI" id="CHEBI:456216"/>
        <dbReference type="EC" id="2.7.11.1"/>
    </reaction>
</comment>
<dbReference type="Pfam" id="PF00069">
    <property type="entry name" value="Pkinase"/>
    <property type="match status" value="1"/>
</dbReference>
<feature type="binding site" evidence="14">
    <location>
        <position position="152"/>
    </location>
    <ligand>
        <name>ATP</name>
        <dbReference type="ChEBI" id="CHEBI:30616"/>
    </ligand>
</feature>
<dbReference type="InterPro" id="IPR000719">
    <property type="entry name" value="Prot_kinase_dom"/>
</dbReference>
<keyword evidence="6" id="KW-0677">Repeat</keyword>
<keyword evidence="19" id="KW-1185">Reference proteome</keyword>
<evidence type="ECO:0000256" key="14">
    <source>
        <dbReference type="PROSITE-ProRule" id="PRU10141"/>
    </source>
</evidence>
<keyword evidence="5" id="KW-0479">Metal-binding</keyword>
<evidence type="ECO:0000256" key="10">
    <source>
        <dbReference type="ARBA" id="ARBA00022840"/>
    </source>
</evidence>
<proteinExistence type="inferred from homology"/>
<feature type="region of interest" description="Disordered" evidence="16">
    <location>
        <begin position="407"/>
        <end position="452"/>
    </location>
</feature>
<evidence type="ECO:0000256" key="8">
    <source>
        <dbReference type="ARBA" id="ARBA00022777"/>
    </source>
</evidence>
<feature type="compositionally biased region" description="Polar residues" evidence="16">
    <location>
        <begin position="409"/>
        <end position="448"/>
    </location>
</feature>
<evidence type="ECO:0000256" key="5">
    <source>
        <dbReference type="ARBA" id="ARBA00022723"/>
    </source>
</evidence>
<evidence type="ECO:0000256" key="2">
    <source>
        <dbReference type="ARBA" id="ARBA00012513"/>
    </source>
</evidence>
<evidence type="ECO:0000313" key="19">
    <source>
        <dbReference type="Proteomes" id="UP000688137"/>
    </source>
</evidence>
<dbReference type="InterPro" id="IPR008271">
    <property type="entry name" value="Ser/Thr_kinase_AS"/>
</dbReference>
<comment type="cofactor">
    <cofactor evidence="1">
        <name>Mg(2+)</name>
        <dbReference type="ChEBI" id="CHEBI:18420"/>
    </cofactor>
</comment>
<evidence type="ECO:0000313" key="18">
    <source>
        <dbReference type="EMBL" id="CAD8058642.1"/>
    </source>
</evidence>
<dbReference type="FunFam" id="3.30.200.20:FF:000315">
    <property type="entry name" value="Calcium-dependent protein kinase 3"/>
    <property type="match status" value="1"/>
</dbReference>
<dbReference type="PROSITE" id="PS50011">
    <property type="entry name" value="PROTEIN_KINASE_DOM"/>
    <property type="match status" value="1"/>
</dbReference>
<dbReference type="PROSITE" id="PS00108">
    <property type="entry name" value="PROTEIN_KINASE_ST"/>
    <property type="match status" value="1"/>
</dbReference>
<organism evidence="18 19">
    <name type="scientific">Paramecium primaurelia</name>
    <dbReference type="NCBI Taxonomy" id="5886"/>
    <lineage>
        <taxon>Eukaryota</taxon>
        <taxon>Sar</taxon>
        <taxon>Alveolata</taxon>
        <taxon>Ciliophora</taxon>
        <taxon>Intramacronucleata</taxon>
        <taxon>Oligohymenophorea</taxon>
        <taxon>Peniculida</taxon>
        <taxon>Parameciidae</taxon>
        <taxon>Paramecium</taxon>
    </lineage>
</organism>
<dbReference type="EC" id="2.7.11.1" evidence="2"/>
<evidence type="ECO:0000256" key="15">
    <source>
        <dbReference type="RuleBase" id="RU000304"/>
    </source>
</evidence>
<evidence type="ECO:0000256" key="3">
    <source>
        <dbReference type="ARBA" id="ARBA00022527"/>
    </source>
</evidence>
<comment type="similarity">
    <text evidence="11">Belongs to the protein kinase superfamily. Ser/Thr protein kinase family. CDPK subfamily.</text>
</comment>
<evidence type="ECO:0000256" key="1">
    <source>
        <dbReference type="ARBA" id="ARBA00001946"/>
    </source>
</evidence>
<dbReference type="Proteomes" id="UP000688137">
    <property type="component" value="Unassembled WGS sequence"/>
</dbReference>
<feature type="domain" description="Protein kinase" evidence="17">
    <location>
        <begin position="123"/>
        <end position="379"/>
    </location>
</feature>
<keyword evidence="4" id="KW-0808">Transferase</keyword>
<comment type="catalytic activity">
    <reaction evidence="13">
        <text>L-seryl-[protein] + ATP = O-phospho-L-seryl-[protein] + ADP + H(+)</text>
        <dbReference type="Rhea" id="RHEA:17989"/>
        <dbReference type="Rhea" id="RHEA-COMP:9863"/>
        <dbReference type="Rhea" id="RHEA-COMP:11604"/>
        <dbReference type="ChEBI" id="CHEBI:15378"/>
        <dbReference type="ChEBI" id="CHEBI:29999"/>
        <dbReference type="ChEBI" id="CHEBI:30616"/>
        <dbReference type="ChEBI" id="CHEBI:83421"/>
        <dbReference type="ChEBI" id="CHEBI:456216"/>
        <dbReference type="EC" id="2.7.11.1"/>
    </reaction>
</comment>
<reference evidence="18" key="1">
    <citation type="submission" date="2021-01" db="EMBL/GenBank/DDBJ databases">
        <authorList>
            <consortium name="Genoscope - CEA"/>
            <person name="William W."/>
        </authorList>
    </citation>
    <scope>NUCLEOTIDE SEQUENCE</scope>
</reference>
<dbReference type="FunFam" id="1.10.510.10:FF:000945">
    <property type="entry name" value="Uncharacterized protein"/>
    <property type="match status" value="1"/>
</dbReference>
<comment type="caution">
    <text evidence="18">The sequence shown here is derived from an EMBL/GenBank/DDBJ whole genome shotgun (WGS) entry which is preliminary data.</text>
</comment>
<sequence length="464" mass="54479">MDYTIKDSFFDDSEEKSFWTQTQFPSKDIQTELRDNMLIHKERELVKRKVGIMSHYLLLFKDQEVHKWVNLINVTMEFIKNSVAGQGIRFLKNKQHFEMYGDVEPWYNYLKKYCIQRGFSQRYSLLKKIGQGNFAEVFKAICKTDGQEYAIKCFRKQDLKEEVDKLSIIKETSIMRKLQHESVIKMYEVFEGEEYLYLVLEYLKGGELHKYMKKSPPFSEEKCSKLIYKLLKACQFIHEQGILHRDIKPENIMLRKKDDLEDICLCDFGLADYYTPSGKYLFTRCGTPGYVAPELLQDKIYDYKVDIYSIGILMFILIAGKSPFEGKDYDDVVMRNYYAKVKFEDCKLSEHGMTLLHGLMNKNPVKRLSAQEALNHQWFIQDKLAKTCQFKIRRHSNVKRLPHLDGSPIPTNNFLSPKNSFNNLSPQSLTRTDDNTPNSPITPVTPLQNKGKPIRKSIFNLQQL</sequence>
<dbReference type="PROSITE" id="PS00107">
    <property type="entry name" value="PROTEIN_KINASE_ATP"/>
    <property type="match status" value="1"/>
</dbReference>
<keyword evidence="7 14" id="KW-0547">Nucleotide-binding</keyword>
<accession>A0A8S1KYX4</accession>
<dbReference type="GO" id="GO:0004674">
    <property type="term" value="F:protein serine/threonine kinase activity"/>
    <property type="evidence" value="ECO:0007669"/>
    <property type="project" value="UniProtKB-KW"/>
</dbReference>
<keyword evidence="3 15" id="KW-0723">Serine/threonine-protein kinase</keyword>
<dbReference type="InterPro" id="IPR017441">
    <property type="entry name" value="Protein_kinase_ATP_BS"/>
</dbReference>